<dbReference type="OrthoDB" id="6104407at2759"/>
<dbReference type="InterPro" id="IPR000315">
    <property type="entry name" value="Znf_B-box"/>
</dbReference>
<dbReference type="InterPro" id="IPR047153">
    <property type="entry name" value="TRIM45/56/19-like"/>
</dbReference>
<dbReference type="SUPFAM" id="SSF58113">
    <property type="entry name" value="Apolipoprotein A-I"/>
    <property type="match status" value="1"/>
</dbReference>
<dbReference type="PANTHER" id="PTHR25462:SF296">
    <property type="entry name" value="MEIOTIC P26, ISOFORM F"/>
    <property type="match status" value="1"/>
</dbReference>
<dbReference type="GO" id="GO:0008270">
    <property type="term" value="F:zinc ion binding"/>
    <property type="evidence" value="ECO:0007669"/>
    <property type="project" value="UniProtKB-KW"/>
</dbReference>
<name>A0A8B6GQY4_MYTGA</name>
<evidence type="ECO:0000313" key="5">
    <source>
        <dbReference type="Proteomes" id="UP000596742"/>
    </source>
</evidence>
<dbReference type="Proteomes" id="UP000596742">
    <property type="component" value="Unassembled WGS sequence"/>
</dbReference>
<dbReference type="Gene3D" id="3.30.160.60">
    <property type="entry name" value="Classic Zinc Finger"/>
    <property type="match status" value="1"/>
</dbReference>
<dbReference type="InterPro" id="IPR011042">
    <property type="entry name" value="6-blade_b-propeller_TolB-like"/>
</dbReference>
<proteinExistence type="predicted"/>
<dbReference type="SUPFAM" id="SSF101898">
    <property type="entry name" value="NHL repeat"/>
    <property type="match status" value="1"/>
</dbReference>
<evidence type="ECO:0000256" key="1">
    <source>
        <dbReference type="PROSITE-ProRule" id="PRU00024"/>
    </source>
</evidence>
<protein>
    <recommendedName>
        <fullName evidence="3">B box-type domain-containing protein</fullName>
    </recommendedName>
</protein>
<evidence type="ECO:0000256" key="2">
    <source>
        <dbReference type="SAM" id="Coils"/>
    </source>
</evidence>
<organism evidence="4 5">
    <name type="scientific">Mytilus galloprovincialis</name>
    <name type="common">Mediterranean mussel</name>
    <dbReference type="NCBI Taxonomy" id="29158"/>
    <lineage>
        <taxon>Eukaryota</taxon>
        <taxon>Metazoa</taxon>
        <taxon>Spiralia</taxon>
        <taxon>Lophotrochozoa</taxon>
        <taxon>Mollusca</taxon>
        <taxon>Bivalvia</taxon>
        <taxon>Autobranchia</taxon>
        <taxon>Pteriomorphia</taxon>
        <taxon>Mytilida</taxon>
        <taxon>Mytiloidea</taxon>
        <taxon>Mytilidae</taxon>
        <taxon>Mytilinae</taxon>
        <taxon>Mytilus</taxon>
    </lineage>
</organism>
<keyword evidence="1" id="KW-0479">Metal-binding</keyword>
<reference evidence="4" key="1">
    <citation type="submission" date="2018-11" db="EMBL/GenBank/DDBJ databases">
        <authorList>
            <person name="Alioto T."/>
            <person name="Alioto T."/>
        </authorList>
    </citation>
    <scope>NUCLEOTIDE SEQUENCE</scope>
</reference>
<gene>
    <name evidence="4" type="ORF">MGAL_10B010572</name>
</gene>
<dbReference type="SUPFAM" id="SSF57845">
    <property type="entry name" value="B-box zinc-binding domain"/>
    <property type="match status" value="1"/>
</dbReference>
<keyword evidence="1" id="KW-0862">Zinc</keyword>
<evidence type="ECO:0000259" key="3">
    <source>
        <dbReference type="PROSITE" id="PS50119"/>
    </source>
</evidence>
<dbReference type="Gene3D" id="2.120.10.30">
    <property type="entry name" value="TolB, C-terminal domain"/>
    <property type="match status" value="1"/>
</dbReference>
<feature type="coiled-coil region" evidence="2">
    <location>
        <begin position="173"/>
        <end position="211"/>
    </location>
</feature>
<keyword evidence="5" id="KW-1185">Reference proteome</keyword>
<keyword evidence="1" id="KW-0863">Zinc-finger</keyword>
<dbReference type="PANTHER" id="PTHR25462">
    <property type="entry name" value="BONUS, ISOFORM C-RELATED"/>
    <property type="match status" value="1"/>
</dbReference>
<dbReference type="EMBL" id="UYJE01008827">
    <property type="protein sequence ID" value="VDI67635.1"/>
    <property type="molecule type" value="Genomic_DNA"/>
</dbReference>
<dbReference type="AlphaFoldDB" id="A0A8B6GQY4"/>
<keyword evidence="2" id="KW-0175">Coiled coil</keyword>
<sequence>MALASGTFCDVCYTQHVVIEADFWCPECDEGLCTLCKKHHQASRGTRNHDVISVNDYKRIPPTIASINHFCTDHENNYQHYCSQHEKLCCPLCITTNHKKCDLLALYEIVKTSKTSVFFDIMEQSLKDIKRNMAKIVEDRKQNLEIIQQQRQRFKTDITKIRNGINNHLDKLEQHIQQDIQAAEQKVQSQLERLLSKLSDHGQTINRIQNDISSTKSFATHIQTFFGGKLFEADIQKEDKFMQSLIEDGSIQQINITWRMEDKMSDILSIEKFGEISIKVDPPTITMTTEREKQAQQMVPKISNTINDINLTLLKRFEISKGRKSLSISGCTIMPTRKIVFVDKTNHCLTIHSENGSFVCEIPVSHSPVNITCIDENTVAVTHNEKPYHIEIINIANRKIVKRIKTSHQCYGITHQNGRLIYYETGSGIQTADISDESSTAAVVTIDGKQHWNYVTSSKDKIYHTSNEPNTVTCYTITGQKVWDYKDDSMLKSIRGVTIDNDSNVYVVSLEDNNVVVLSPDGKNARRLLEGSVIQVPYGIHFDKVKNILLINDIHGTAFLYNIQ</sequence>
<evidence type="ECO:0000313" key="4">
    <source>
        <dbReference type="EMBL" id="VDI67635.1"/>
    </source>
</evidence>
<comment type="caution">
    <text evidence="4">The sequence shown here is derived from an EMBL/GenBank/DDBJ whole genome shotgun (WGS) entry which is preliminary data.</text>
</comment>
<dbReference type="Gene3D" id="1.20.120.20">
    <property type="entry name" value="Apolipoprotein"/>
    <property type="match status" value="1"/>
</dbReference>
<dbReference type="PROSITE" id="PS50119">
    <property type="entry name" value="ZF_BBOX"/>
    <property type="match status" value="1"/>
</dbReference>
<accession>A0A8B6GQY4</accession>
<feature type="domain" description="B box-type" evidence="3">
    <location>
        <begin position="11"/>
        <end position="54"/>
    </location>
</feature>